<evidence type="ECO:0000256" key="1">
    <source>
        <dbReference type="SAM" id="MobiDB-lite"/>
    </source>
</evidence>
<proteinExistence type="predicted"/>
<gene>
    <name evidence="2" type="ORF">THAOC_20764</name>
</gene>
<organism evidence="2 3">
    <name type="scientific">Thalassiosira oceanica</name>
    <name type="common">Marine diatom</name>
    <dbReference type="NCBI Taxonomy" id="159749"/>
    <lineage>
        <taxon>Eukaryota</taxon>
        <taxon>Sar</taxon>
        <taxon>Stramenopiles</taxon>
        <taxon>Ochrophyta</taxon>
        <taxon>Bacillariophyta</taxon>
        <taxon>Coscinodiscophyceae</taxon>
        <taxon>Thalassiosirophycidae</taxon>
        <taxon>Thalassiosirales</taxon>
        <taxon>Thalassiosiraceae</taxon>
        <taxon>Thalassiosira</taxon>
    </lineage>
</organism>
<sequence length="208" mass="21688">MAEDASRLAVSLKVSGGTTSGAPSDDANGYAVDEERIEGAQDLSKPAALPCEDDVPKETPVAGPPEEPAKTAATNRRLLNTSNGDDAAPYEEPSASRRSEATYLLTKSASKCSSGDGANTRAKTLANKVSTLLDVAAESEDGLQLADAEAFLAARKGAALRADLERTARLHEDDLARAEAAWDGDLADRDEAIRSLETELAGSKTAEN</sequence>
<reference evidence="2 3" key="1">
    <citation type="journal article" date="2012" name="Genome Biol.">
        <title>Genome and low-iron response of an oceanic diatom adapted to chronic iron limitation.</title>
        <authorList>
            <person name="Lommer M."/>
            <person name="Specht M."/>
            <person name="Roy A.S."/>
            <person name="Kraemer L."/>
            <person name="Andreson R."/>
            <person name="Gutowska M.A."/>
            <person name="Wolf J."/>
            <person name="Bergner S.V."/>
            <person name="Schilhabel M.B."/>
            <person name="Klostermeier U.C."/>
            <person name="Beiko R.G."/>
            <person name="Rosenstiel P."/>
            <person name="Hippler M."/>
            <person name="Laroche J."/>
        </authorList>
    </citation>
    <scope>NUCLEOTIDE SEQUENCE [LARGE SCALE GENOMIC DNA]</scope>
    <source>
        <strain evidence="2 3">CCMP1005</strain>
    </source>
</reference>
<protein>
    <submittedName>
        <fullName evidence="2">Uncharacterized protein</fullName>
    </submittedName>
</protein>
<dbReference type="EMBL" id="AGNL01023738">
    <property type="protein sequence ID" value="EJK59061.1"/>
    <property type="molecule type" value="Genomic_DNA"/>
</dbReference>
<dbReference type="AlphaFoldDB" id="K0SDL9"/>
<name>K0SDL9_THAOC</name>
<keyword evidence="3" id="KW-1185">Reference proteome</keyword>
<feature type="non-terminal residue" evidence="2">
    <location>
        <position position="208"/>
    </location>
</feature>
<feature type="compositionally biased region" description="Polar residues" evidence="1">
    <location>
        <begin position="72"/>
        <end position="84"/>
    </location>
</feature>
<accession>K0SDL9</accession>
<comment type="caution">
    <text evidence="2">The sequence shown here is derived from an EMBL/GenBank/DDBJ whole genome shotgun (WGS) entry which is preliminary data.</text>
</comment>
<evidence type="ECO:0000313" key="3">
    <source>
        <dbReference type="Proteomes" id="UP000266841"/>
    </source>
</evidence>
<evidence type="ECO:0000313" key="2">
    <source>
        <dbReference type="EMBL" id="EJK59061.1"/>
    </source>
</evidence>
<feature type="region of interest" description="Disordered" evidence="1">
    <location>
        <begin position="1"/>
        <end position="100"/>
    </location>
</feature>
<dbReference type="Proteomes" id="UP000266841">
    <property type="component" value="Unassembled WGS sequence"/>
</dbReference>